<evidence type="ECO:0000313" key="3">
    <source>
        <dbReference type="Proteomes" id="UP001152622"/>
    </source>
</evidence>
<evidence type="ECO:0000313" key="2">
    <source>
        <dbReference type="EMBL" id="KAJ8337017.1"/>
    </source>
</evidence>
<proteinExistence type="predicted"/>
<organism evidence="2 3">
    <name type="scientific">Synaphobranchus kaupii</name>
    <name type="common">Kaup's arrowtooth eel</name>
    <dbReference type="NCBI Taxonomy" id="118154"/>
    <lineage>
        <taxon>Eukaryota</taxon>
        <taxon>Metazoa</taxon>
        <taxon>Chordata</taxon>
        <taxon>Craniata</taxon>
        <taxon>Vertebrata</taxon>
        <taxon>Euteleostomi</taxon>
        <taxon>Actinopterygii</taxon>
        <taxon>Neopterygii</taxon>
        <taxon>Teleostei</taxon>
        <taxon>Anguilliformes</taxon>
        <taxon>Synaphobranchidae</taxon>
        <taxon>Synaphobranchus</taxon>
    </lineage>
</organism>
<sequence length="192" mass="20663">MRRAHYDIHVFRSQLPVGVRRLPGRSLPVTRDLPALCDTGQQDKESIYNRDPGSKWPVCVSLVLAWEGAVLAKSPPSRRYASRNVAPARCRRQLEVTDTSRGPVPPRPGSNALGGFNEPIIADAPSSRRRSAPSRVSRFVSDAIAPRCPEAPAGFGSQSPPMSGTRSGSSDPHYGGASVRTSTIARLQLVGV</sequence>
<dbReference type="Proteomes" id="UP001152622">
    <property type="component" value="Chromosome 19"/>
</dbReference>
<keyword evidence="3" id="KW-1185">Reference proteome</keyword>
<dbReference type="EMBL" id="JAINUF010000019">
    <property type="protein sequence ID" value="KAJ8337017.1"/>
    <property type="molecule type" value="Genomic_DNA"/>
</dbReference>
<name>A0A9Q1EE01_SYNKA</name>
<accession>A0A9Q1EE01</accession>
<evidence type="ECO:0000256" key="1">
    <source>
        <dbReference type="SAM" id="MobiDB-lite"/>
    </source>
</evidence>
<feature type="region of interest" description="Disordered" evidence="1">
    <location>
        <begin position="91"/>
        <end position="135"/>
    </location>
</feature>
<gene>
    <name evidence="2" type="ORF">SKAU_G00382370</name>
</gene>
<comment type="caution">
    <text evidence="2">The sequence shown here is derived from an EMBL/GenBank/DDBJ whole genome shotgun (WGS) entry which is preliminary data.</text>
</comment>
<dbReference type="AlphaFoldDB" id="A0A9Q1EE01"/>
<feature type="compositionally biased region" description="Polar residues" evidence="1">
    <location>
        <begin position="156"/>
        <end position="170"/>
    </location>
</feature>
<feature type="region of interest" description="Disordered" evidence="1">
    <location>
        <begin position="150"/>
        <end position="179"/>
    </location>
</feature>
<protein>
    <submittedName>
        <fullName evidence="2">Uncharacterized protein</fullName>
    </submittedName>
</protein>
<reference evidence="2" key="1">
    <citation type="journal article" date="2023" name="Science">
        <title>Genome structures resolve the early diversification of teleost fishes.</title>
        <authorList>
            <person name="Parey E."/>
            <person name="Louis A."/>
            <person name="Montfort J."/>
            <person name="Bouchez O."/>
            <person name="Roques C."/>
            <person name="Iampietro C."/>
            <person name="Lluch J."/>
            <person name="Castinel A."/>
            <person name="Donnadieu C."/>
            <person name="Desvignes T."/>
            <person name="Floi Bucao C."/>
            <person name="Jouanno E."/>
            <person name="Wen M."/>
            <person name="Mejri S."/>
            <person name="Dirks R."/>
            <person name="Jansen H."/>
            <person name="Henkel C."/>
            <person name="Chen W.J."/>
            <person name="Zahm M."/>
            <person name="Cabau C."/>
            <person name="Klopp C."/>
            <person name="Thompson A.W."/>
            <person name="Robinson-Rechavi M."/>
            <person name="Braasch I."/>
            <person name="Lecointre G."/>
            <person name="Bobe J."/>
            <person name="Postlethwait J.H."/>
            <person name="Berthelot C."/>
            <person name="Roest Crollius H."/>
            <person name="Guiguen Y."/>
        </authorList>
    </citation>
    <scope>NUCLEOTIDE SEQUENCE</scope>
    <source>
        <strain evidence="2">WJC10195</strain>
    </source>
</reference>